<dbReference type="Proteomes" id="UP000256970">
    <property type="component" value="Unassembled WGS sequence"/>
</dbReference>
<evidence type="ECO:0000313" key="3">
    <source>
        <dbReference type="Proteomes" id="UP000256970"/>
    </source>
</evidence>
<keyword evidence="3" id="KW-1185">Reference proteome</keyword>
<organism evidence="2 3">
    <name type="scientific">Tetradesmus obliquus</name>
    <name type="common">Green alga</name>
    <name type="synonym">Acutodesmus obliquus</name>
    <dbReference type="NCBI Taxonomy" id="3088"/>
    <lineage>
        <taxon>Eukaryota</taxon>
        <taxon>Viridiplantae</taxon>
        <taxon>Chlorophyta</taxon>
        <taxon>core chlorophytes</taxon>
        <taxon>Chlorophyceae</taxon>
        <taxon>CS clade</taxon>
        <taxon>Sphaeropleales</taxon>
        <taxon>Scenedesmaceae</taxon>
        <taxon>Tetradesmus</taxon>
    </lineage>
</organism>
<proteinExistence type="predicted"/>
<feature type="region of interest" description="Disordered" evidence="1">
    <location>
        <begin position="126"/>
        <end position="148"/>
    </location>
</feature>
<dbReference type="AlphaFoldDB" id="A0A383VMH0"/>
<evidence type="ECO:0000256" key="1">
    <source>
        <dbReference type="SAM" id="MobiDB-lite"/>
    </source>
</evidence>
<sequence length="160" mass="16009">MLCACKLCAGQQQLEATSTSAACPSSTVIHATPPATPLRFTPGRTYKLGPGTYTMAATVGLAAGKTLCIIGSASQPTIVLPPRTTAGTPKASKLHFTLQGGRLLLINVTLSGHLQGPQLGGGGVVIMGSNSSGSNSSGSNSSGSPQGVASVLVTDRVTFR</sequence>
<dbReference type="EMBL" id="FNXT01000731">
    <property type="protein sequence ID" value="SZX66727.1"/>
    <property type="molecule type" value="Genomic_DNA"/>
</dbReference>
<evidence type="ECO:0000313" key="2">
    <source>
        <dbReference type="EMBL" id="SZX66727.1"/>
    </source>
</evidence>
<reference evidence="2 3" key="1">
    <citation type="submission" date="2016-10" db="EMBL/GenBank/DDBJ databases">
        <authorList>
            <person name="Cai Z."/>
        </authorList>
    </citation>
    <scope>NUCLEOTIDE SEQUENCE [LARGE SCALE GENOMIC DNA]</scope>
</reference>
<accession>A0A383VMH0</accession>
<name>A0A383VMH0_TETOB</name>
<protein>
    <submittedName>
        <fullName evidence="2">Uncharacterized protein</fullName>
    </submittedName>
</protein>
<gene>
    <name evidence="2" type="ORF">BQ4739_LOCUS7145</name>
</gene>